<evidence type="ECO:0000313" key="2">
    <source>
        <dbReference type="Proteomes" id="UP000260782"/>
    </source>
</evidence>
<dbReference type="Proteomes" id="UP000260782">
    <property type="component" value="Unassembled WGS sequence"/>
</dbReference>
<gene>
    <name evidence="1" type="ORF">DWZ25_10200</name>
</gene>
<evidence type="ECO:0000313" key="1">
    <source>
        <dbReference type="EMBL" id="RGB84594.1"/>
    </source>
</evidence>
<proteinExistence type="predicted"/>
<comment type="caution">
    <text evidence="1">The sequence shown here is derived from an EMBL/GenBank/DDBJ whole genome shotgun (WGS) entry which is preliminary data.</text>
</comment>
<name>A0A3E2X539_9FIRM</name>
<sequence>MLVAPFMGAHSFPAVSLLPLNWIISHFPQSWKFLIFTPNSYFVDIRHRAQKCSMIQVVHRWIIPIE</sequence>
<accession>A0A3E2X539</accession>
<organism evidence="1 2">
    <name type="scientific">Faecalibacterium prausnitzii</name>
    <dbReference type="NCBI Taxonomy" id="853"/>
    <lineage>
        <taxon>Bacteria</taxon>
        <taxon>Bacillati</taxon>
        <taxon>Bacillota</taxon>
        <taxon>Clostridia</taxon>
        <taxon>Eubacteriales</taxon>
        <taxon>Oscillospiraceae</taxon>
        <taxon>Faecalibacterium</taxon>
    </lineage>
</organism>
<dbReference type="EMBL" id="QVES01000011">
    <property type="protein sequence ID" value="RGB84594.1"/>
    <property type="molecule type" value="Genomic_DNA"/>
</dbReference>
<reference evidence="1 2" key="1">
    <citation type="submission" date="2018-08" db="EMBL/GenBank/DDBJ databases">
        <title>A genome reference for cultivated species of the human gut microbiota.</title>
        <authorList>
            <person name="Zou Y."/>
            <person name="Xue W."/>
            <person name="Luo G."/>
        </authorList>
    </citation>
    <scope>NUCLEOTIDE SEQUENCE [LARGE SCALE GENOMIC DNA]</scope>
    <source>
        <strain evidence="1 2">AF31-14AC</strain>
    </source>
</reference>
<protein>
    <submittedName>
        <fullName evidence="1">Uncharacterized protein</fullName>
    </submittedName>
</protein>
<dbReference type="AlphaFoldDB" id="A0A3E2X539"/>